<reference evidence="1 2" key="1">
    <citation type="submission" date="2024-04" db="EMBL/GenBank/DDBJ databases">
        <title>Tritrichomonas musculus Genome.</title>
        <authorList>
            <person name="Alves-Ferreira E."/>
            <person name="Grigg M."/>
            <person name="Lorenzi H."/>
            <person name="Galac M."/>
        </authorList>
    </citation>
    <scope>NUCLEOTIDE SEQUENCE [LARGE SCALE GENOMIC DNA]</scope>
    <source>
        <strain evidence="1 2">EAF2021</strain>
    </source>
</reference>
<keyword evidence="2" id="KW-1185">Reference proteome</keyword>
<evidence type="ECO:0000313" key="2">
    <source>
        <dbReference type="Proteomes" id="UP001470230"/>
    </source>
</evidence>
<protein>
    <recommendedName>
        <fullName evidence="3">Leucine Rich Repeat family protein</fullName>
    </recommendedName>
</protein>
<dbReference type="EMBL" id="JAPFFF010000002">
    <property type="protein sequence ID" value="KAK8897109.1"/>
    <property type="molecule type" value="Genomic_DNA"/>
</dbReference>
<evidence type="ECO:0008006" key="3">
    <source>
        <dbReference type="Google" id="ProtNLM"/>
    </source>
</evidence>
<accession>A0ABR2L1A4</accession>
<evidence type="ECO:0000313" key="1">
    <source>
        <dbReference type="EMBL" id="KAK8897109.1"/>
    </source>
</evidence>
<gene>
    <name evidence="1" type="ORF">M9Y10_015043</name>
</gene>
<dbReference type="Proteomes" id="UP001470230">
    <property type="component" value="Unassembled WGS sequence"/>
</dbReference>
<dbReference type="Gene3D" id="3.80.10.10">
    <property type="entry name" value="Ribonuclease Inhibitor"/>
    <property type="match status" value="1"/>
</dbReference>
<sequence length="704" mass="81220">MISKDTEPYLQEIIKNGVEKVFFANWIEKMNRHQNIQKRLLVFSDIGIYICHPKAFSKISQKKTSYSWFDIVSIELIEPKTIIFSFRSTNDTLSHKKVISDVPYAIIDFVGQQIVNIENPQEYPQFVVPHFSYLKYPISIFSGLYRLKAKILYDNAPNKQIMSLLELYTLFLNSGSNIFNFGMFGENQYNRLILDSLCVVPNVNTVVFPNSKSSPSHWADFFYLLEHSIYVSNVITHEKIDPNFDLIQKVTSSTFSGVIASITFGCPHISNRELSMIRRLYQSCNIPEIVFSQSQFQVNHFKIAPHFVSTSSFFTSLTFDQMPLCNISSIIQSLVNVKHISLTLCHLDLGIVLPLICSLKECQIQSINLSGNFCQKMPKNDNSIKNLLLPDSIDEIIVDDFIFYGNSARDFLSFIINQRQKEKFSISMKKMSIEKENWKPLFKYMLKHSQKDPFFYPITKFVWDGNEMNYSLFTFLNRCKNLKVLSLNGCFNNTDNSLIQYLLSFITCTRSCIELNIGGSVRHRFPTNILESIILTFKADQRVIKKINISGHNYRPETLNLLADTLLANRVIEWIDFSTNGILKKENWSLFFRKLVSRGKSVDFPIPQNELGEMIRTKTLSHEELEDFTNLMNLIKRRNSQTNLPPDSIYSPLGQFENKEEEKEKEFVVETHQVLAAADDLIELVVKDESSITSLITQLKSSSS</sequence>
<dbReference type="InterPro" id="IPR032675">
    <property type="entry name" value="LRR_dom_sf"/>
</dbReference>
<comment type="caution">
    <text evidence="1">The sequence shown here is derived from an EMBL/GenBank/DDBJ whole genome shotgun (WGS) entry which is preliminary data.</text>
</comment>
<organism evidence="1 2">
    <name type="scientific">Tritrichomonas musculus</name>
    <dbReference type="NCBI Taxonomy" id="1915356"/>
    <lineage>
        <taxon>Eukaryota</taxon>
        <taxon>Metamonada</taxon>
        <taxon>Parabasalia</taxon>
        <taxon>Tritrichomonadida</taxon>
        <taxon>Tritrichomonadidae</taxon>
        <taxon>Tritrichomonas</taxon>
    </lineage>
</organism>
<proteinExistence type="predicted"/>
<dbReference type="SUPFAM" id="SSF52047">
    <property type="entry name" value="RNI-like"/>
    <property type="match status" value="1"/>
</dbReference>
<name>A0ABR2L1A4_9EUKA</name>